<keyword evidence="2" id="KW-1185">Reference proteome</keyword>
<reference evidence="1" key="1">
    <citation type="submission" date="2023-03" db="EMBL/GenBank/DDBJ databases">
        <title>Massive genome expansion in bonnet fungi (Mycena s.s.) driven by repeated elements and novel gene families across ecological guilds.</title>
        <authorList>
            <consortium name="Lawrence Berkeley National Laboratory"/>
            <person name="Harder C.B."/>
            <person name="Miyauchi S."/>
            <person name="Viragh M."/>
            <person name="Kuo A."/>
            <person name="Thoen E."/>
            <person name="Andreopoulos B."/>
            <person name="Lu D."/>
            <person name="Skrede I."/>
            <person name="Drula E."/>
            <person name="Henrissat B."/>
            <person name="Morin E."/>
            <person name="Kohler A."/>
            <person name="Barry K."/>
            <person name="LaButti K."/>
            <person name="Morin E."/>
            <person name="Salamov A."/>
            <person name="Lipzen A."/>
            <person name="Mereny Z."/>
            <person name="Hegedus B."/>
            <person name="Baldrian P."/>
            <person name="Stursova M."/>
            <person name="Weitz H."/>
            <person name="Taylor A."/>
            <person name="Grigoriev I.V."/>
            <person name="Nagy L.G."/>
            <person name="Martin F."/>
            <person name="Kauserud H."/>
        </authorList>
    </citation>
    <scope>NUCLEOTIDE SEQUENCE</scope>
    <source>
        <strain evidence="1">CBHHK002</strain>
    </source>
</reference>
<dbReference type="AlphaFoldDB" id="A0AAD7EJ36"/>
<dbReference type="Proteomes" id="UP001218218">
    <property type="component" value="Unassembled WGS sequence"/>
</dbReference>
<evidence type="ECO:0000313" key="1">
    <source>
        <dbReference type="EMBL" id="KAJ7326234.1"/>
    </source>
</evidence>
<gene>
    <name evidence="1" type="ORF">DFH08DRAFT_1084833</name>
</gene>
<evidence type="ECO:0000313" key="2">
    <source>
        <dbReference type="Proteomes" id="UP001218218"/>
    </source>
</evidence>
<comment type="caution">
    <text evidence="1">The sequence shown here is derived from an EMBL/GenBank/DDBJ whole genome shotgun (WGS) entry which is preliminary data.</text>
</comment>
<sequence length="245" mass="27045">MPTFALTPIFAPPEDPGSIEHEVDANGMDEAGRILVNNMKFMTALEFIFAAPPLVAHRVPPDSMVPARNMIPPLICICDGDALPHAVFAPGNPIPTICTFIGCWTPRCVALLVVQHRVPPDSMVPAESMLVQINVHLAAEKSCTDMHTICHNNALPRAIFAPGNPIPAVCTFIGCWTPRCVGLWQELTRFHDVLDALDSVLFALRTLWRFVREAIDVPGRFREKQVLLQNFARDFILDVNKSGFG</sequence>
<name>A0AAD7EJ36_9AGAR</name>
<dbReference type="EMBL" id="JARIHO010000042">
    <property type="protein sequence ID" value="KAJ7326234.1"/>
    <property type="molecule type" value="Genomic_DNA"/>
</dbReference>
<organism evidence="1 2">
    <name type="scientific">Mycena albidolilacea</name>
    <dbReference type="NCBI Taxonomy" id="1033008"/>
    <lineage>
        <taxon>Eukaryota</taxon>
        <taxon>Fungi</taxon>
        <taxon>Dikarya</taxon>
        <taxon>Basidiomycota</taxon>
        <taxon>Agaricomycotina</taxon>
        <taxon>Agaricomycetes</taxon>
        <taxon>Agaricomycetidae</taxon>
        <taxon>Agaricales</taxon>
        <taxon>Marasmiineae</taxon>
        <taxon>Mycenaceae</taxon>
        <taxon>Mycena</taxon>
    </lineage>
</organism>
<accession>A0AAD7EJ36</accession>
<protein>
    <submittedName>
        <fullName evidence="1">Uncharacterized protein</fullName>
    </submittedName>
</protein>
<proteinExistence type="predicted"/>